<dbReference type="InterPro" id="IPR036388">
    <property type="entry name" value="WH-like_DNA-bd_sf"/>
</dbReference>
<feature type="domain" description="HTH iclR-type" evidence="4">
    <location>
        <begin position="9"/>
        <end position="70"/>
    </location>
</feature>
<keyword evidence="2" id="KW-0238">DNA-binding</keyword>
<dbReference type="SMART" id="SM00346">
    <property type="entry name" value="HTH_ICLR"/>
    <property type="match status" value="1"/>
</dbReference>
<evidence type="ECO:0000259" key="4">
    <source>
        <dbReference type="PROSITE" id="PS51077"/>
    </source>
</evidence>
<comment type="caution">
    <text evidence="6">The sequence shown here is derived from an EMBL/GenBank/DDBJ whole genome shotgun (WGS) entry which is preliminary data.</text>
</comment>
<dbReference type="PROSITE" id="PS51078">
    <property type="entry name" value="ICLR_ED"/>
    <property type="match status" value="1"/>
</dbReference>
<sequence length="256" mass="26636">MAPNDGPGEPVLARAVRILSVFEPGRAELGVTEIARGAGLHVATASRLVAQLVELGLLTRTAGGRLRIGMRLWELGQRASPTLTLREAALPFLGDLHAVVGQHVQLGVLDGDEVIFVERLSAPRAVVNLTRIAGRLPLHVSSSGLVLLAHAPAGQQERVLAAPRERLTAATVTDPARLRLLLARIRREGHVVTEGYVHPDATGVAVPVRGRDGTVVAALSTVQPADGRAAALVPALRAAAHGIARACGAGTGVRDS</sequence>
<keyword evidence="1" id="KW-0805">Transcription regulation</keyword>
<dbReference type="RefSeq" id="WP_340289269.1">
    <property type="nucleotide sequence ID" value="NZ_JBBJUP010000007.1"/>
</dbReference>
<dbReference type="Proteomes" id="UP001364211">
    <property type="component" value="Unassembled WGS sequence"/>
</dbReference>
<dbReference type="Gene3D" id="3.30.450.40">
    <property type="match status" value="1"/>
</dbReference>
<accession>A0ABU8T7Z2</accession>
<proteinExistence type="predicted"/>
<dbReference type="PANTHER" id="PTHR30136">
    <property type="entry name" value="HELIX-TURN-HELIX TRANSCRIPTIONAL REGULATOR, ICLR FAMILY"/>
    <property type="match status" value="1"/>
</dbReference>
<dbReference type="InterPro" id="IPR014757">
    <property type="entry name" value="Tscrpt_reg_IclR_C"/>
</dbReference>
<evidence type="ECO:0000259" key="5">
    <source>
        <dbReference type="PROSITE" id="PS51078"/>
    </source>
</evidence>
<dbReference type="InterPro" id="IPR029016">
    <property type="entry name" value="GAF-like_dom_sf"/>
</dbReference>
<evidence type="ECO:0000313" key="7">
    <source>
        <dbReference type="Proteomes" id="UP001364211"/>
    </source>
</evidence>
<dbReference type="InterPro" id="IPR036390">
    <property type="entry name" value="WH_DNA-bd_sf"/>
</dbReference>
<dbReference type="PROSITE" id="PS51077">
    <property type="entry name" value="HTH_ICLR"/>
    <property type="match status" value="1"/>
</dbReference>
<keyword evidence="7" id="KW-1185">Reference proteome</keyword>
<dbReference type="PANTHER" id="PTHR30136:SF24">
    <property type="entry name" value="HTH-TYPE TRANSCRIPTIONAL REPRESSOR ALLR"/>
    <property type="match status" value="1"/>
</dbReference>
<dbReference type="Pfam" id="PF09339">
    <property type="entry name" value="HTH_IclR"/>
    <property type="match status" value="1"/>
</dbReference>
<dbReference type="SUPFAM" id="SSF46785">
    <property type="entry name" value="Winged helix' DNA-binding domain"/>
    <property type="match status" value="1"/>
</dbReference>
<evidence type="ECO:0000256" key="2">
    <source>
        <dbReference type="ARBA" id="ARBA00023125"/>
    </source>
</evidence>
<evidence type="ECO:0000256" key="1">
    <source>
        <dbReference type="ARBA" id="ARBA00023015"/>
    </source>
</evidence>
<reference evidence="6 7" key="1">
    <citation type="submission" date="2024-03" db="EMBL/GenBank/DDBJ databases">
        <title>Draft genome sequence of Pseudonocardia sp. DW16-2.</title>
        <authorList>
            <person name="Duangmal K."/>
        </authorList>
    </citation>
    <scope>NUCLEOTIDE SEQUENCE [LARGE SCALE GENOMIC DNA]</scope>
    <source>
        <strain evidence="6 7">DW16-2</strain>
    </source>
</reference>
<dbReference type="InterPro" id="IPR050707">
    <property type="entry name" value="HTH_MetabolicPath_Reg"/>
</dbReference>
<protein>
    <submittedName>
        <fullName evidence="6">IclR family transcriptional regulator</fullName>
    </submittedName>
</protein>
<name>A0ABU8T7Z2_9PSEU</name>
<feature type="domain" description="IclR-ED" evidence="5">
    <location>
        <begin position="71"/>
        <end position="249"/>
    </location>
</feature>
<keyword evidence="3" id="KW-0804">Transcription</keyword>
<evidence type="ECO:0000256" key="3">
    <source>
        <dbReference type="ARBA" id="ARBA00023163"/>
    </source>
</evidence>
<dbReference type="InterPro" id="IPR005471">
    <property type="entry name" value="Tscrpt_reg_IclR_N"/>
</dbReference>
<gene>
    <name evidence="6" type="ORF">WJX68_11290</name>
</gene>
<dbReference type="SUPFAM" id="SSF55781">
    <property type="entry name" value="GAF domain-like"/>
    <property type="match status" value="1"/>
</dbReference>
<dbReference type="Pfam" id="PF01614">
    <property type="entry name" value="IclR_C"/>
    <property type="match status" value="1"/>
</dbReference>
<dbReference type="EMBL" id="JBBJUP010000007">
    <property type="protein sequence ID" value="MEJ8279515.1"/>
    <property type="molecule type" value="Genomic_DNA"/>
</dbReference>
<dbReference type="Gene3D" id="1.10.10.10">
    <property type="entry name" value="Winged helix-like DNA-binding domain superfamily/Winged helix DNA-binding domain"/>
    <property type="match status" value="1"/>
</dbReference>
<evidence type="ECO:0000313" key="6">
    <source>
        <dbReference type="EMBL" id="MEJ8279515.1"/>
    </source>
</evidence>
<organism evidence="6 7">
    <name type="scientific">Pseudonocardia spirodelae</name>
    <dbReference type="NCBI Taxonomy" id="3133431"/>
    <lineage>
        <taxon>Bacteria</taxon>
        <taxon>Bacillati</taxon>
        <taxon>Actinomycetota</taxon>
        <taxon>Actinomycetes</taxon>
        <taxon>Pseudonocardiales</taxon>
        <taxon>Pseudonocardiaceae</taxon>
        <taxon>Pseudonocardia</taxon>
    </lineage>
</organism>